<evidence type="ECO:0000313" key="5">
    <source>
        <dbReference type="Proteomes" id="UP000746584"/>
    </source>
</evidence>
<accession>A0A8H9GBA9</accession>
<dbReference type="EMBL" id="JAFBCG010000001">
    <property type="protein sequence ID" value="MBM7800909.1"/>
    <property type="molecule type" value="Genomic_DNA"/>
</dbReference>
<feature type="domain" description="Beta-lactamase-related" evidence="1">
    <location>
        <begin position="21"/>
        <end position="337"/>
    </location>
</feature>
<dbReference type="Gene3D" id="3.40.710.10">
    <property type="entry name" value="DD-peptidase/beta-lactamase superfamily"/>
    <property type="match status" value="1"/>
</dbReference>
<evidence type="ECO:0000313" key="3">
    <source>
        <dbReference type="EMBL" id="MBM7800909.1"/>
    </source>
</evidence>
<protein>
    <submittedName>
        <fullName evidence="3">CubicO group peptidase (Beta-lactamase class C family)</fullName>
    </submittedName>
    <submittedName>
        <fullName evidence="2">Serine hydrolase</fullName>
    </submittedName>
</protein>
<evidence type="ECO:0000259" key="1">
    <source>
        <dbReference type="Pfam" id="PF00144"/>
    </source>
</evidence>
<dbReference type="EMBL" id="BMOI01000015">
    <property type="protein sequence ID" value="GGL09684.1"/>
    <property type="molecule type" value="Genomic_DNA"/>
</dbReference>
<reference evidence="2" key="1">
    <citation type="journal article" date="2014" name="Int. J. Syst. Evol. Microbiol.">
        <title>Complete genome sequence of Corynebacterium casei LMG S-19264T (=DSM 44701T), isolated from a smear-ripened cheese.</title>
        <authorList>
            <consortium name="US DOE Joint Genome Institute (JGI-PGF)"/>
            <person name="Walter F."/>
            <person name="Albersmeier A."/>
            <person name="Kalinowski J."/>
            <person name="Ruckert C."/>
        </authorList>
    </citation>
    <scope>NUCLEOTIDE SEQUENCE</scope>
    <source>
        <strain evidence="2">JCM 1480</strain>
    </source>
</reference>
<keyword evidence="5" id="KW-1185">Reference proteome</keyword>
<dbReference type="Proteomes" id="UP000648535">
    <property type="component" value="Unassembled WGS sequence"/>
</dbReference>
<dbReference type="InterPro" id="IPR001466">
    <property type="entry name" value="Beta-lactam-related"/>
</dbReference>
<dbReference type="PANTHER" id="PTHR46825:SF9">
    <property type="entry name" value="BETA-LACTAMASE-RELATED DOMAIN-CONTAINING PROTEIN"/>
    <property type="match status" value="1"/>
</dbReference>
<name>A0A8H9GBA9_9MICO</name>
<dbReference type="RefSeq" id="WP_268239168.1">
    <property type="nucleotide sequence ID" value="NZ_BMOI01000015.1"/>
</dbReference>
<evidence type="ECO:0000313" key="2">
    <source>
        <dbReference type="EMBL" id="GGL09684.1"/>
    </source>
</evidence>
<dbReference type="SUPFAM" id="SSF56601">
    <property type="entry name" value="beta-lactamase/transpeptidase-like"/>
    <property type="match status" value="1"/>
</dbReference>
<evidence type="ECO:0000313" key="4">
    <source>
        <dbReference type="Proteomes" id="UP000648535"/>
    </source>
</evidence>
<dbReference type="InterPro" id="IPR050491">
    <property type="entry name" value="AmpC-like"/>
</dbReference>
<keyword evidence="2" id="KW-0378">Hydrolase</keyword>
<proteinExistence type="predicted"/>
<comment type="caution">
    <text evidence="2">The sequence shown here is derived from an EMBL/GenBank/DDBJ whole genome shotgun (WGS) entry which is preliminary data.</text>
</comment>
<gene>
    <name evidence="2" type="ORF">GCM10009769_29710</name>
    <name evidence="3" type="ORF">JOE58_000160</name>
</gene>
<organism evidence="2 4">
    <name type="scientific">Curtobacterium luteum</name>
    <dbReference type="NCBI Taxonomy" id="33881"/>
    <lineage>
        <taxon>Bacteria</taxon>
        <taxon>Bacillati</taxon>
        <taxon>Actinomycetota</taxon>
        <taxon>Actinomycetes</taxon>
        <taxon>Micrococcales</taxon>
        <taxon>Microbacteriaceae</taxon>
        <taxon>Curtobacterium</taxon>
    </lineage>
</organism>
<dbReference type="GO" id="GO:0016787">
    <property type="term" value="F:hydrolase activity"/>
    <property type="evidence" value="ECO:0007669"/>
    <property type="project" value="UniProtKB-KW"/>
</dbReference>
<reference evidence="2" key="2">
    <citation type="submission" date="2020-09" db="EMBL/GenBank/DDBJ databases">
        <authorList>
            <person name="Sun Q."/>
            <person name="Ohkuma M."/>
        </authorList>
    </citation>
    <scope>NUCLEOTIDE SEQUENCE</scope>
    <source>
        <strain evidence="2">JCM 1480</strain>
    </source>
</reference>
<sequence length="469" mass="49904">MTDTLAAYRKTLPYIHDWVSYKVWQLRVPGVQVAIGYAGEVLFEEAWGHADVEAGRRLTTTDLFRIASHSKTFTATALLLLAERGALRLDDTVGTYVPALADGGSPLADATLRELMEMGAGVIRDGHDGDYWSLARPFPDEEELLALVLDRGQKVPAGSSFNYSNLGYSLLGLVIAAVSGTTYNDFVREAITEPLGLRNTGPDWDPTRADDFVVGYTGFHTDRRRHRIDHVDTRAMAAATGFHGTAGDLVRYFSQHVIGQGALLSDHSKRLAQRKAWSATDDPADRGYGAGFVVDRIGGREVRGHSGGFPGHITQSLFDPASGLVVSVLTSAAAGPATLIATAIIELLDRAAADDAPGAPVPDGVDPATFTGRFANPWGVTDIALVGDRLLEIDPAAPAPLESPTRLEVVDADTLRMTHGNRFGSIDEDVTYSRDADGTTTGIRAGGGMSLTAWSVPVEPPAVAAGVEA</sequence>
<dbReference type="InterPro" id="IPR012338">
    <property type="entry name" value="Beta-lactam/transpept-like"/>
</dbReference>
<reference evidence="3 5" key="3">
    <citation type="submission" date="2021-01" db="EMBL/GenBank/DDBJ databases">
        <title>Sequencing the genomes of 1000 actinobacteria strains.</title>
        <authorList>
            <person name="Klenk H.-P."/>
        </authorList>
    </citation>
    <scope>NUCLEOTIDE SEQUENCE [LARGE SCALE GENOMIC DNA]</scope>
    <source>
        <strain evidence="3 5">DSM 20542</strain>
    </source>
</reference>
<dbReference type="Proteomes" id="UP000746584">
    <property type="component" value="Unassembled WGS sequence"/>
</dbReference>
<dbReference type="PANTHER" id="PTHR46825">
    <property type="entry name" value="D-ALANYL-D-ALANINE-CARBOXYPEPTIDASE/ENDOPEPTIDASE AMPH"/>
    <property type="match status" value="1"/>
</dbReference>
<dbReference type="AlphaFoldDB" id="A0A8H9GBA9"/>
<dbReference type="Pfam" id="PF00144">
    <property type="entry name" value="Beta-lactamase"/>
    <property type="match status" value="1"/>
</dbReference>